<gene>
    <name evidence="2" type="ORF">KGD84_32840</name>
</gene>
<accession>A0A975QCH3</accession>
<geneLocation type="plasmid" evidence="2 3">
    <name>unnamed4</name>
</geneLocation>
<dbReference type="RefSeq" id="WP_220566066.1">
    <property type="nucleotide sequence ID" value="NZ_CP074136.1"/>
</dbReference>
<keyword evidence="3" id="KW-1185">Reference proteome</keyword>
<organism evidence="2 3">
    <name type="scientific">Nocardiopsis changdeensis</name>
    <dbReference type="NCBI Taxonomy" id="2831969"/>
    <lineage>
        <taxon>Bacteria</taxon>
        <taxon>Bacillati</taxon>
        <taxon>Actinomycetota</taxon>
        <taxon>Actinomycetes</taxon>
        <taxon>Streptosporangiales</taxon>
        <taxon>Nocardiopsidaceae</taxon>
        <taxon>Nocardiopsis</taxon>
    </lineage>
</organism>
<evidence type="ECO:0000313" key="3">
    <source>
        <dbReference type="Proteomes" id="UP000676079"/>
    </source>
</evidence>
<sequence length="192" mass="21348">MNAADQATHTGDDLSQEAVQRYEHEYALAHHEAAHPTRQWYPGGLPEVFQTPVWAHAHAQECGRYPTAAMVRDTVRMRKLRVSVLRNVPIGRELLVTLSGLLTAPMFLEAHEIAAQHAQTIELAALPHVQVRVADEAVRVAYPDGFALRDGQVFTDGPDGPATIRGAAREYHARFKELWKDAEPFTAQMLAP</sequence>
<dbReference type="Proteomes" id="UP000676079">
    <property type="component" value="Plasmid unnamed4"/>
</dbReference>
<evidence type="ECO:0000259" key="1">
    <source>
        <dbReference type="Pfam" id="PF19054"/>
    </source>
</evidence>
<reference evidence="3" key="1">
    <citation type="submission" date="2021-05" db="EMBL/GenBank/DDBJ databases">
        <title>Direct Submission.</title>
        <authorList>
            <person name="Li K."/>
            <person name="Gao J."/>
        </authorList>
    </citation>
    <scope>NUCLEOTIDE SEQUENCE [LARGE SCALE GENOMIC DNA]</scope>
    <source>
        <strain evidence="3">Mg02</strain>
        <plasmid evidence="3">unnamed4</plasmid>
    </source>
</reference>
<name>A0A975QCH3_9ACTN</name>
<protein>
    <recommendedName>
        <fullName evidence="1">DUF5753 domain-containing protein</fullName>
    </recommendedName>
</protein>
<proteinExistence type="predicted"/>
<feature type="domain" description="DUF5753" evidence="1">
    <location>
        <begin position="29"/>
        <end position="184"/>
    </location>
</feature>
<dbReference type="EMBL" id="CP074136">
    <property type="protein sequence ID" value="QUX26487.1"/>
    <property type="molecule type" value="Genomic_DNA"/>
</dbReference>
<dbReference type="InterPro" id="IPR043917">
    <property type="entry name" value="DUF5753"/>
</dbReference>
<keyword evidence="2" id="KW-0614">Plasmid</keyword>
<evidence type="ECO:0000313" key="2">
    <source>
        <dbReference type="EMBL" id="QUX26487.1"/>
    </source>
</evidence>
<dbReference type="Pfam" id="PF19054">
    <property type="entry name" value="DUF5753"/>
    <property type="match status" value="1"/>
</dbReference>